<feature type="domain" description="Reverse transcriptase Ty1/copia-type" evidence="1">
    <location>
        <begin position="11"/>
        <end position="109"/>
    </location>
</feature>
<accession>A0ABY9CVT4</accession>
<dbReference type="Proteomes" id="UP001227230">
    <property type="component" value="Chromosome 11"/>
</dbReference>
<protein>
    <recommendedName>
        <fullName evidence="1">Reverse transcriptase Ty1/copia-type domain-containing protein</fullName>
    </recommendedName>
</protein>
<evidence type="ECO:0000259" key="1">
    <source>
        <dbReference type="Pfam" id="PF07727"/>
    </source>
</evidence>
<dbReference type="InterPro" id="IPR043502">
    <property type="entry name" value="DNA/RNA_pol_sf"/>
</dbReference>
<dbReference type="SUPFAM" id="SSF56672">
    <property type="entry name" value="DNA/RNA polymerases"/>
    <property type="match status" value="1"/>
</dbReference>
<dbReference type="EMBL" id="CP126658">
    <property type="protein sequence ID" value="WJZ98737.1"/>
    <property type="molecule type" value="Genomic_DNA"/>
</dbReference>
<dbReference type="InterPro" id="IPR013103">
    <property type="entry name" value="RVT_2"/>
</dbReference>
<gene>
    <name evidence="2" type="ORF">VitviT2T_017246</name>
</gene>
<organism evidence="2 3">
    <name type="scientific">Vitis vinifera</name>
    <name type="common">Grape</name>
    <dbReference type="NCBI Taxonomy" id="29760"/>
    <lineage>
        <taxon>Eukaryota</taxon>
        <taxon>Viridiplantae</taxon>
        <taxon>Streptophyta</taxon>
        <taxon>Embryophyta</taxon>
        <taxon>Tracheophyta</taxon>
        <taxon>Spermatophyta</taxon>
        <taxon>Magnoliopsida</taxon>
        <taxon>eudicotyledons</taxon>
        <taxon>Gunneridae</taxon>
        <taxon>Pentapetalae</taxon>
        <taxon>rosids</taxon>
        <taxon>Vitales</taxon>
        <taxon>Vitaceae</taxon>
        <taxon>Viteae</taxon>
        <taxon>Vitis</taxon>
    </lineage>
</organism>
<evidence type="ECO:0000313" key="2">
    <source>
        <dbReference type="EMBL" id="WJZ98737.1"/>
    </source>
</evidence>
<proteinExistence type="predicted"/>
<sequence length="110" mass="12699">MECEFQVLLKNETWTLCPRPPEKNIVPSKWVFKSKRQPDGSIERLKARLVAVGYLQCSGIDFFDTFNLVIKPSIVHMVLALIVSFNWDIRQLDVSNAFLHGILDEEVYMA</sequence>
<reference evidence="2 3" key="1">
    <citation type="journal article" date="2023" name="Hortic Res">
        <title>The complete reference genome for grapevine (Vitis vinifera L.) genetics and breeding.</title>
        <authorList>
            <person name="Shi X."/>
            <person name="Cao S."/>
            <person name="Wang X."/>
            <person name="Huang S."/>
            <person name="Wang Y."/>
            <person name="Liu Z."/>
            <person name="Liu W."/>
            <person name="Leng X."/>
            <person name="Peng Y."/>
            <person name="Wang N."/>
            <person name="Wang Y."/>
            <person name="Ma Z."/>
            <person name="Xu X."/>
            <person name="Zhang F."/>
            <person name="Xue H."/>
            <person name="Zhong H."/>
            <person name="Wang Y."/>
            <person name="Zhang K."/>
            <person name="Velt A."/>
            <person name="Avia K."/>
            <person name="Holtgrawe D."/>
            <person name="Grimplet J."/>
            <person name="Matus J.T."/>
            <person name="Ware D."/>
            <person name="Wu X."/>
            <person name="Wang H."/>
            <person name="Liu C."/>
            <person name="Fang Y."/>
            <person name="Rustenholz C."/>
            <person name="Cheng Z."/>
            <person name="Xiao H."/>
            <person name="Zhou Y."/>
        </authorList>
    </citation>
    <scope>NUCLEOTIDE SEQUENCE [LARGE SCALE GENOMIC DNA]</scope>
    <source>
        <strain evidence="3">cv. Pinot noir / PN40024</strain>
        <tissue evidence="2">Leaf</tissue>
    </source>
</reference>
<name>A0ABY9CVT4_VITVI</name>
<dbReference type="Pfam" id="PF07727">
    <property type="entry name" value="RVT_2"/>
    <property type="match status" value="1"/>
</dbReference>
<keyword evidence="3" id="KW-1185">Reference proteome</keyword>
<evidence type="ECO:0000313" key="3">
    <source>
        <dbReference type="Proteomes" id="UP001227230"/>
    </source>
</evidence>